<organism evidence="2 3">
    <name type="scientific">Iodobacter arcticus</name>
    <dbReference type="NCBI Taxonomy" id="590593"/>
    <lineage>
        <taxon>Bacteria</taxon>
        <taxon>Pseudomonadati</taxon>
        <taxon>Pseudomonadota</taxon>
        <taxon>Betaproteobacteria</taxon>
        <taxon>Neisseriales</taxon>
        <taxon>Chitinibacteraceae</taxon>
        <taxon>Iodobacter</taxon>
    </lineage>
</organism>
<accession>A0ABW2R1I1</accession>
<sequence length="258" mass="28720">MTTQFSTPFHPSSCKDCRDAKHLGFDFTMAFQPIIDIDSGAPYAFEALVRGVDGQGAEFILEQVNAENRYRFDQTCRIKAIELAVAYGMVEIPDCKLSINFLPNAVYRPETCIRATLEASDQFKFPADRLMFEVTEGERVSDTQHLKNIFAEYRKQGFTTAIDDFGSGYSGLNLLATFQPHVIKLDMELTRDIDSSNAKQAIVAGVLLTATRLGIDIIAEGIETPAELNMLRDFGVRYFQGFLFAKPATGHLPLAIPI</sequence>
<dbReference type="Proteomes" id="UP001596473">
    <property type="component" value="Unassembled WGS sequence"/>
</dbReference>
<dbReference type="PANTHER" id="PTHR33121">
    <property type="entry name" value="CYCLIC DI-GMP PHOSPHODIESTERASE PDEF"/>
    <property type="match status" value="1"/>
</dbReference>
<name>A0ABW2R1I1_9NEIS</name>
<dbReference type="PROSITE" id="PS50883">
    <property type="entry name" value="EAL"/>
    <property type="match status" value="1"/>
</dbReference>
<dbReference type="PANTHER" id="PTHR33121:SF15">
    <property type="entry name" value="BLUE LIGHT- AND TEMPERATURE-REGULATED ANTIREPRESSOR BLUF"/>
    <property type="match status" value="1"/>
</dbReference>
<gene>
    <name evidence="2" type="ORF">ACFQNF_15280</name>
</gene>
<evidence type="ECO:0000313" key="3">
    <source>
        <dbReference type="Proteomes" id="UP001596473"/>
    </source>
</evidence>
<dbReference type="SMART" id="SM00052">
    <property type="entry name" value="EAL"/>
    <property type="match status" value="1"/>
</dbReference>
<dbReference type="CDD" id="cd01948">
    <property type="entry name" value="EAL"/>
    <property type="match status" value="1"/>
</dbReference>
<dbReference type="InterPro" id="IPR050706">
    <property type="entry name" value="Cyclic-di-GMP_PDE-like"/>
</dbReference>
<dbReference type="Gene3D" id="3.20.20.450">
    <property type="entry name" value="EAL domain"/>
    <property type="match status" value="1"/>
</dbReference>
<evidence type="ECO:0000313" key="2">
    <source>
        <dbReference type="EMBL" id="MFC7421224.1"/>
    </source>
</evidence>
<dbReference type="RefSeq" id="WP_380188790.1">
    <property type="nucleotide sequence ID" value="NZ_JBHTBQ010000033.1"/>
</dbReference>
<proteinExistence type="predicted"/>
<dbReference type="SUPFAM" id="SSF141868">
    <property type="entry name" value="EAL domain-like"/>
    <property type="match status" value="1"/>
</dbReference>
<comment type="caution">
    <text evidence="2">The sequence shown here is derived from an EMBL/GenBank/DDBJ whole genome shotgun (WGS) entry which is preliminary data.</text>
</comment>
<dbReference type="Pfam" id="PF00563">
    <property type="entry name" value="EAL"/>
    <property type="match status" value="1"/>
</dbReference>
<keyword evidence="3" id="KW-1185">Reference proteome</keyword>
<dbReference type="InterPro" id="IPR035919">
    <property type="entry name" value="EAL_sf"/>
</dbReference>
<feature type="domain" description="EAL" evidence="1">
    <location>
        <begin position="10"/>
        <end position="258"/>
    </location>
</feature>
<protein>
    <submittedName>
        <fullName evidence="2">EAL domain-containing protein</fullName>
    </submittedName>
</protein>
<dbReference type="EMBL" id="JBHTBQ010000033">
    <property type="protein sequence ID" value="MFC7421224.1"/>
    <property type="molecule type" value="Genomic_DNA"/>
</dbReference>
<dbReference type="InterPro" id="IPR001633">
    <property type="entry name" value="EAL_dom"/>
</dbReference>
<evidence type="ECO:0000259" key="1">
    <source>
        <dbReference type="PROSITE" id="PS50883"/>
    </source>
</evidence>
<reference evidence="3" key="1">
    <citation type="journal article" date="2019" name="Int. J. Syst. Evol. Microbiol.">
        <title>The Global Catalogue of Microorganisms (GCM) 10K type strain sequencing project: providing services to taxonomists for standard genome sequencing and annotation.</title>
        <authorList>
            <consortium name="The Broad Institute Genomics Platform"/>
            <consortium name="The Broad Institute Genome Sequencing Center for Infectious Disease"/>
            <person name="Wu L."/>
            <person name="Ma J."/>
        </authorList>
    </citation>
    <scope>NUCLEOTIDE SEQUENCE [LARGE SCALE GENOMIC DNA]</scope>
    <source>
        <strain evidence="3">CCUG 62945</strain>
    </source>
</reference>